<keyword evidence="6" id="KW-0698">rRNA processing</keyword>
<evidence type="ECO:0000256" key="11">
    <source>
        <dbReference type="ARBA" id="ARBA00030399"/>
    </source>
</evidence>
<evidence type="ECO:0000256" key="14">
    <source>
        <dbReference type="PROSITE-ProRule" id="PRU01023"/>
    </source>
</evidence>
<evidence type="ECO:0000256" key="9">
    <source>
        <dbReference type="ARBA" id="ARBA00022691"/>
    </source>
</evidence>
<keyword evidence="9 14" id="KW-0949">S-adenosyl-L-methionine</keyword>
<feature type="binding site" evidence="14">
    <location>
        <position position="335"/>
    </location>
    <ligand>
        <name>S-adenosyl-L-methionine</name>
        <dbReference type="ChEBI" id="CHEBI:59789"/>
    </ligand>
</feature>
<evidence type="ECO:0000256" key="6">
    <source>
        <dbReference type="ARBA" id="ARBA00022552"/>
    </source>
</evidence>
<dbReference type="Gene3D" id="1.10.940.10">
    <property type="entry name" value="NusB-like"/>
    <property type="match status" value="1"/>
</dbReference>
<keyword evidence="7 14" id="KW-0489">Methyltransferase</keyword>
<feature type="domain" description="SAM-dependent MTase RsmB/NOP-type" evidence="15">
    <location>
        <begin position="177"/>
        <end position="455"/>
    </location>
</feature>
<dbReference type="Pfam" id="PF01029">
    <property type="entry name" value="NusB"/>
    <property type="match status" value="1"/>
</dbReference>
<dbReference type="InterPro" id="IPR006027">
    <property type="entry name" value="NusB_RsmB_TIM44"/>
</dbReference>
<dbReference type="AlphaFoldDB" id="A0A7Z7HQF9"/>
<reference evidence="16" key="1">
    <citation type="submission" date="2017-03" db="EMBL/GenBank/DDBJ databases">
        <authorList>
            <consortium name="AG Boll"/>
        </authorList>
    </citation>
    <scope>NUCLEOTIDE SEQUENCE [LARGE SCALE GENOMIC DNA]</scope>
    <source>
        <strain evidence="16">Chol</strain>
    </source>
</reference>
<dbReference type="GO" id="GO:0005737">
    <property type="term" value="C:cytoplasm"/>
    <property type="evidence" value="ECO:0007669"/>
    <property type="project" value="UniProtKB-SubCell"/>
</dbReference>
<dbReference type="InterPro" id="IPR054728">
    <property type="entry name" value="RsmB-like_ferredoxin"/>
</dbReference>
<dbReference type="PROSITE" id="PS51686">
    <property type="entry name" value="SAM_MT_RSMB_NOP"/>
    <property type="match status" value="1"/>
</dbReference>
<accession>A0A7Z7HQF9</accession>
<gene>
    <name evidence="16" type="primary">rsmB</name>
    <name evidence="16" type="ORF">SDENCHOL_10180</name>
</gene>
<evidence type="ECO:0000256" key="5">
    <source>
        <dbReference type="ARBA" id="ARBA00022490"/>
    </source>
</evidence>
<evidence type="ECO:0000256" key="3">
    <source>
        <dbReference type="ARBA" id="ARBA00007494"/>
    </source>
</evidence>
<dbReference type="InterPro" id="IPR023267">
    <property type="entry name" value="RCMT"/>
</dbReference>
<dbReference type="GO" id="GO:0008649">
    <property type="term" value="F:rRNA methyltransferase activity"/>
    <property type="evidence" value="ECO:0007669"/>
    <property type="project" value="InterPro"/>
</dbReference>
<dbReference type="InterPro" id="IPR029063">
    <property type="entry name" value="SAM-dependent_MTases_sf"/>
</dbReference>
<dbReference type="PROSITE" id="PS01153">
    <property type="entry name" value="NOL1_NOP2_SUN"/>
    <property type="match status" value="1"/>
</dbReference>
<evidence type="ECO:0000256" key="2">
    <source>
        <dbReference type="ARBA" id="ARBA00004496"/>
    </source>
</evidence>
<dbReference type="InterPro" id="IPR035926">
    <property type="entry name" value="NusB-like_sf"/>
</dbReference>
<comment type="similarity">
    <text evidence="3 14">Belongs to the class I-like SAM-binding methyltransferase superfamily. RsmB/NOP family.</text>
</comment>
<evidence type="ECO:0000256" key="8">
    <source>
        <dbReference type="ARBA" id="ARBA00022679"/>
    </source>
</evidence>
<evidence type="ECO:0000259" key="15">
    <source>
        <dbReference type="PROSITE" id="PS51686"/>
    </source>
</evidence>
<dbReference type="Pfam" id="PF01189">
    <property type="entry name" value="Methyltr_RsmB-F"/>
    <property type="match status" value="1"/>
</dbReference>
<dbReference type="Gene3D" id="1.10.287.730">
    <property type="entry name" value="Helix hairpin bin"/>
    <property type="match status" value="1"/>
</dbReference>
<dbReference type="InterPro" id="IPR004573">
    <property type="entry name" value="rRNA_ssu_MeTfrase_B"/>
</dbReference>
<evidence type="ECO:0000313" key="16">
    <source>
        <dbReference type="EMBL" id="SMB21174.1"/>
    </source>
</evidence>
<dbReference type="InterPro" id="IPR049560">
    <property type="entry name" value="MeTrfase_RsmB-F_NOP2_cat"/>
</dbReference>
<organism evidence="16 17">
    <name type="scientific">Sterolibacterium denitrificans</name>
    <dbReference type="NCBI Taxonomy" id="157592"/>
    <lineage>
        <taxon>Bacteria</taxon>
        <taxon>Pseudomonadati</taxon>
        <taxon>Pseudomonadota</taxon>
        <taxon>Betaproteobacteria</taxon>
        <taxon>Nitrosomonadales</taxon>
        <taxon>Sterolibacteriaceae</taxon>
        <taxon>Sterolibacterium</taxon>
    </lineage>
</organism>
<dbReference type="InterPro" id="IPR018314">
    <property type="entry name" value="RsmB/NOL1/NOP2-like_CS"/>
</dbReference>
<evidence type="ECO:0000256" key="1">
    <source>
        <dbReference type="ARBA" id="ARBA00002724"/>
    </source>
</evidence>
<protein>
    <recommendedName>
        <fullName evidence="4">16S rRNA (cytosine(967)-C(5))-methyltransferase</fullName>
        <ecNumber evidence="4">2.1.1.176</ecNumber>
    </recommendedName>
    <alternativeName>
        <fullName evidence="11">16S rRNA m5C967 methyltransferase</fullName>
    </alternativeName>
    <alternativeName>
        <fullName evidence="12">rRNA (cytosine-C(5)-)-methyltransferase RsmB</fullName>
    </alternativeName>
</protein>
<dbReference type="RefSeq" id="WP_154715705.1">
    <property type="nucleotide sequence ID" value="NZ_LT837803.1"/>
</dbReference>
<comment type="caution">
    <text evidence="14">Lacks conserved residue(s) required for the propagation of feature annotation.</text>
</comment>
<evidence type="ECO:0000256" key="12">
    <source>
        <dbReference type="ARBA" id="ARBA00031088"/>
    </source>
</evidence>
<dbReference type="GO" id="GO:0006355">
    <property type="term" value="P:regulation of DNA-templated transcription"/>
    <property type="evidence" value="ECO:0007669"/>
    <property type="project" value="InterPro"/>
</dbReference>
<evidence type="ECO:0000256" key="10">
    <source>
        <dbReference type="ARBA" id="ARBA00022884"/>
    </source>
</evidence>
<dbReference type="CDD" id="cd02440">
    <property type="entry name" value="AdoMet_MTases"/>
    <property type="match status" value="1"/>
</dbReference>
<feature type="binding site" evidence="14">
    <location>
        <begin position="265"/>
        <end position="271"/>
    </location>
    <ligand>
        <name>S-adenosyl-L-methionine</name>
        <dbReference type="ChEBI" id="CHEBI:59789"/>
    </ligand>
</feature>
<dbReference type="FunFam" id="3.40.50.150:FF:000022">
    <property type="entry name" value="Ribosomal RNA small subunit methyltransferase B"/>
    <property type="match status" value="1"/>
</dbReference>
<comment type="subcellular location">
    <subcellularLocation>
        <location evidence="2">Cytoplasm</location>
    </subcellularLocation>
</comment>
<feature type="binding site" evidence="14">
    <location>
        <position position="287"/>
    </location>
    <ligand>
        <name>S-adenosyl-L-methionine</name>
        <dbReference type="ChEBI" id="CHEBI:59789"/>
    </ligand>
</feature>
<dbReference type="Pfam" id="PF22458">
    <property type="entry name" value="RsmF-B_ferredox"/>
    <property type="match status" value="1"/>
</dbReference>
<dbReference type="PANTHER" id="PTHR22807">
    <property type="entry name" value="NOP2 YEAST -RELATED NOL1/NOP2/FMU SUN DOMAIN-CONTAINING"/>
    <property type="match status" value="1"/>
</dbReference>
<dbReference type="Gene3D" id="3.40.50.150">
    <property type="entry name" value="Vaccinia Virus protein VP39"/>
    <property type="match status" value="1"/>
</dbReference>
<dbReference type="GO" id="GO:0003723">
    <property type="term" value="F:RNA binding"/>
    <property type="evidence" value="ECO:0007669"/>
    <property type="project" value="UniProtKB-UniRule"/>
</dbReference>
<evidence type="ECO:0000256" key="7">
    <source>
        <dbReference type="ARBA" id="ARBA00022603"/>
    </source>
</evidence>
<evidence type="ECO:0000256" key="13">
    <source>
        <dbReference type="ARBA" id="ARBA00047283"/>
    </source>
</evidence>
<dbReference type="InterPro" id="IPR001678">
    <property type="entry name" value="MeTrfase_RsmB-F_NOP2_dom"/>
</dbReference>
<dbReference type="EMBL" id="LT837803">
    <property type="protein sequence ID" value="SMB21174.1"/>
    <property type="molecule type" value="Genomic_DNA"/>
</dbReference>
<keyword evidence="10 14" id="KW-0694">RNA-binding</keyword>
<keyword evidence="17" id="KW-1185">Reference proteome</keyword>
<name>A0A7Z7HQF9_9PROT</name>
<dbReference type="PRINTS" id="PR02008">
    <property type="entry name" value="RCMTFAMILY"/>
</dbReference>
<keyword evidence="8 14" id="KW-0808">Transferase</keyword>
<dbReference type="PANTHER" id="PTHR22807:SF61">
    <property type="entry name" value="NOL1_NOP2_SUN FAMILY PROTEIN _ ANTITERMINATION NUSB DOMAIN-CONTAINING PROTEIN"/>
    <property type="match status" value="1"/>
</dbReference>
<evidence type="ECO:0000313" key="17">
    <source>
        <dbReference type="Proteomes" id="UP000242886"/>
    </source>
</evidence>
<dbReference type="Proteomes" id="UP000242886">
    <property type="component" value="Chromosome SDENCHOL"/>
</dbReference>
<dbReference type="NCBIfam" id="TIGR00563">
    <property type="entry name" value="rsmB"/>
    <property type="match status" value="1"/>
</dbReference>
<sequence length="456" mass="49875">MGHQRPVPAGDALAFALLRAAEVVRQVIAGRNLDTALAACWQLHAPLPAQRGAIQDLAYGALRQYGRGDFLLDRLLRTPLDDSGDKPLLRALLLAALYRIEARPADVHTTVDQAVDAVAQIGRGQFKALANAVLRNRLRQDAALLAAAAADPVARHQHPPWWIDKLRLAYPAHWQEILASGNTHPPMTLRVNRRHGKAADYREELAANGIGATLLDDAALLLARPVAVERLPGFFDGRVSVQDWGAQQAARLLDVHDGQRVLDACAAPGGKTTHILELADVELLALDAETSRAARIEENLRRLGLQARVQVADCRQIARIDDGQNVRPFDRILADVPCSASGVVRRHPDIKWLRREKDIAGFARTQREILDALWHVLAPGGKMLYCTCSLFPQENGAQIDAFLHRHADARCLPLAQKIVDAASVPCHAGSAASLCLQLTPQAEHDGFFYALLQKQP</sequence>
<comment type="catalytic activity">
    <reaction evidence="13">
        <text>cytidine(967) in 16S rRNA + S-adenosyl-L-methionine = 5-methylcytidine(967) in 16S rRNA + S-adenosyl-L-homocysteine + H(+)</text>
        <dbReference type="Rhea" id="RHEA:42748"/>
        <dbReference type="Rhea" id="RHEA-COMP:10219"/>
        <dbReference type="Rhea" id="RHEA-COMP:10220"/>
        <dbReference type="ChEBI" id="CHEBI:15378"/>
        <dbReference type="ChEBI" id="CHEBI:57856"/>
        <dbReference type="ChEBI" id="CHEBI:59789"/>
        <dbReference type="ChEBI" id="CHEBI:74483"/>
        <dbReference type="ChEBI" id="CHEBI:82748"/>
        <dbReference type="EC" id="2.1.1.176"/>
    </reaction>
</comment>
<dbReference type="Gene3D" id="3.30.70.1170">
    <property type="entry name" value="Sun protein, domain 3"/>
    <property type="match status" value="1"/>
</dbReference>
<keyword evidence="5" id="KW-0963">Cytoplasm</keyword>
<feature type="active site" description="Nucleophile" evidence="14">
    <location>
        <position position="388"/>
    </location>
</feature>
<dbReference type="NCBIfam" id="NF008149">
    <property type="entry name" value="PRK10901.1"/>
    <property type="match status" value="1"/>
</dbReference>
<dbReference type="SUPFAM" id="SSF53335">
    <property type="entry name" value="S-adenosyl-L-methionine-dependent methyltransferases"/>
    <property type="match status" value="1"/>
</dbReference>
<proteinExistence type="inferred from homology"/>
<dbReference type="EC" id="2.1.1.176" evidence="4"/>
<dbReference type="SUPFAM" id="SSF48013">
    <property type="entry name" value="NusB-like"/>
    <property type="match status" value="1"/>
</dbReference>
<comment type="function">
    <text evidence="1">Specifically methylates the cytosine at position 967 (m5C967) of 16S rRNA.</text>
</comment>
<evidence type="ECO:0000256" key="4">
    <source>
        <dbReference type="ARBA" id="ARBA00012140"/>
    </source>
</evidence>